<protein>
    <submittedName>
        <fullName evidence="1">Uncharacterized protein</fullName>
    </submittedName>
</protein>
<proteinExistence type="predicted"/>
<reference evidence="1" key="2">
    <citation type="submission" date="2022-01" db="EMBL/GenBank/DDBJ databases">
        <authorList>
            <person name="Yamashiro T."/>
            <person name="Shiraishi A."/>
            <person name="Satake H."/>
            <person name="Nakayama K."/>
        </authorList>
    </citation>
    <scope>NUCLEOTIDE SEQUENCE</scope>
</reference>
<organism evidence="1 2">
    <name type="scientific">Tanacetum coccineum</name>
    <dbReference type="NCBI Taxonomy" id="301880"/>
    <lineage>
        <taxon>Eukaryota</taxon>
        <taxon>Viridiplantae</taxon>
        <taxon>Streptophyta</taxon>
        <taxon>Embryophyta</taxon>
        <taxon>Tracheophyta</taxon>
        <taxon>Spermatophyta</taxon>
        <taxon>Magnoliopsida</taxon>
        <taxon>eudicotyledons</taxon>
        <taxon>Gunneridae</taxon>
        <taxon>Pentapetalae</taxon>
        <taxon>asterids</taxon>
        <taxon>campanulids</taxon>
        <taxon>Asterales</taxon>
        <taxon>Asteraceae</taxon>
        <taxon>Asteroideae</taxon>
        <taxon>Anthemideae</taxon>
        <taxon>Anthemidinae</taxon>
        <taxon>Tanacetum</taxon>
    </lineage>
</organism>
<name>A0ABQ5H0I3_9ASTR</name>
<evidence type="ECO:0000313" key="1">
    <source>
        <dbReference type="EMBL" id="GJT80692.1"/>
    </source>
</evidence>
<keyword evidence="2" id="KW-1185">Reference proteome</keyword>
<accession>A0ABQ5H0I3</accession>
<evidence type="ECO:0000313" key="2">
    <source>
        <dbReference type="Proteomes" id="UP001151760"/>
    </source>
</evidence>
<sequence length="150" mass="17479">MRNGSEWDFRLRTARIHMKKRIATTEGLLEEDWGDEERMNTQAPIFITLWKDDFIDDTAFMRSVRLLLGVKLEVFFGLVPSFNLVPIMLYDRLSHLVIYMLEDFSSNEKAVLTARGTTFGTSFELTVHCCGLEFRVLNGYDHKSFDEERG</sequence>
<comment type="caution">
    <text evidence="1">The sequence shown here is derived from an EMBL/GenBank/DDBJ whole genome shotgun (WGS) entry which is preliminary data.</text>
</comment>
<dbReference type="EMBL" id="BQNB010019016">
    <property type="protein sequence ID" value="GJT80692.1"/>
    <property type="molecule type" value="Genomic_DNA"/>
</dbReference>
<gene>
    <name evidence="1" type="ORF">Tco_1055034</name>
</gene>
<reference evidence="1" key="1">
    <citation type="journal article" date="2022" name="Int. J. Mol. Sci.">
        <title>Draft Genome of Tanacetum Coccineum: Genomic Comparison of Closely Related Tanacetum-Family Plants.</title>
        <authorList>
            <person name="Yamashiro T."/>
            <person name="Shiraishi A."/>
            <person name="Nakayama K."/>
            <person name="Satake H."/>
        </authorList>
    </citation>
    <scope>NUCLEOTIDE SEQUENCE</scope>
</reference>
<dbReference type="Proteomes" id="UP001151760">
    <property type="component" value="Unassembled WGS sequence"/>
</dbReference>